<evidence type="ECO:0000313" key="1">
    <source>
        <dbReference type="EMBL" id="APM37356.1"/>
    </source>
</evidence>
<evidence type="ECO:0000313" key="2">
    <source>
        <dbReference type="Proteomes" id="UP000184604"/>
    </source>
</evidence>
<gene>
    <name evidence="1" type="ORF">BS101_00530</name>
</gene>
<protein>
    <submittedName>
        <fullName evidence="1">Uncharacterized protein</fullName>
    </submittedName>
</protein>
<accession>A0A1L5F2X4</accession>
<dbReference type="OrthoDB" id="1757733at2"/>
<sequence length="138" mass="15636">MNIPGKIKIGGMIFSVALIDNLMRNGSSSGRSCGNSQEIQIDKSASRQYKETTFIHEVLHQINFVYNIGLEHKQIYDLEAGIYAFIKDNPSVFNEKLTQSNICADVKIDDDVFVDDLVDKAINKFAAEFRKTLQDMKR</sequence>
<dbReference type="AlphaFoldDB" id="A0A1L5F2X4"/>
<dbReference type="EMBL" id="CP018335">
    <property type="protein sequence ID" value="APM37356.1"/>
    <property type="molecule type" value="Genomic_DNA"/>
</dbReference>
<reference evidence="1 2" key="1">
    <citation type="submission" date="2016-12" db="EMBL/GenBank/DDBJ databases">
        <title>Complete genome sequence of Clostridium kluyveri JZZ isolated from the pit mud of a Chinese flavor liquor-making factory.</title>
        <authorList>
            <person name="Wang Y."/>
        </authorList>
    </citation>
    <scope>NUCLEOTIDE SEQUENCE [LARGE SCALE GENOMIC DNA]</scope>
    <source>
        <strain evidence="1 2">JZZ</strain>
    </source>
</reference>
<organism evidence="1 2">
    <name type="scientific">Clostridium kluyveri</name>
    <dbReference type="NCBI Taxonomy" id="1534"/>
    <lineage>
        <taxon>Bacteria</taxon>
        <taxon>Bacillati</taxon>
        <taxon>Bacillota</taxon>
        <taxon>Clostridia</taxon>
        <taxon>Eubacteriales</taxon>
        <taxon>Clostridiaceae</taxon>
        <taxon>Clostridium</taxon>
    </lineage>
</organism>
<dbReference type="Proteomes" id="UP000184604">
    <property type="component" value="Chromosome"/>
</dbReference>
<proteinExistence type="predicted"/>
<name>A0A1L5F2X4_CLOKL</name>